<dbReference type="AlphaFoldDB" id="A0A8I0CPS9"/>
<evidence type="ECO:0000313" key="2">
    <source>
        <dbReference type="EMBL" id="MBB3116281.1"/>
    </source>
</evidence>
<evidence type="ECO:0000313" key="3">
    <source>
        <dbReference type="Proteomes" id="UP000612712"/>
    </source>
</evidence>
<reference evidence="2" key="1">
    <citation type="submission" date="2020-08" db="EMBL/GenBank/DDBJ databases">
        <title>Sequencing the genomes of 1000 actinobacteria strains.</title>
        <authorList>
            <person name="Klenk H.-P."/>
        </authorList>
    </citation>
    <scope>NUCLEOTIDE SEQUENCE</scope>
    <source>
        <strain evidence="2">DSM 20582</strain>
    </source>
</reference>
<proteinExistence type="predicted"/>
<evidence type="ECO:0008006" key="4">
    <source>
        <dbReference type="Google" id="ProtNLM"/>
    </source>
</evidence>
<sequence>MMNNPFVIDVREVLRHPGAPEDTSTRGPAPVRVGGEMLGIEEGREIEVRATLVNLGDAVMVDATVHGGATGRCSRCLNELEDELSIAVHEVFGITEGFIGGDEAEDGEEPPMVEDDRVDITQGVVDEVGLTVPFSPVCPDFGRECSDDTPAPDGISEEQEEAPDPRWAALAEKFGDGEPDGED</sequence>
<comment type="caution">
    <text evidence="2">The sequence shown here is derived from an EMBL/GenBank/DDBJ whole genome shotgun (WGS) entry which is preliminary data.</text>
</comment>
<evidence type="ECO:0000256" key="1">
    <source>
        <dbReference type="SAM" id="MobiDB-lite"/>
    </source>
</evidence>
<organism evidence="2 3">
    <name type="scientific">Corynebacterium bovis DSM 20582 = CIP 54.80</name>
    <dbReference type="NCBI Taxonomy" id="927655"/>
    <lineage>
        <taxon>Bacteria</taxon>
        <taxon>Bacillati</taxon>
        <taxon>Actinomycetota</taxon>
        <taxon>Actinomycetes</taxon>
        <taxon>Mycobacteriales</taxon>
        <taxon>Corynebacteriaceae</taxon>
        <taxon>Corynebacterium</taxon>
    </lineage>
</organism>
<dbReference type="EMBL" id="JACHWT010000006">
    <property type="protein sequence ID" value="MBB3116281.1"/>
    <property type="molecule type" value="Genomic_DNA"/>
</dbReference>
<accession>A0A8I0CPS9</accession>
<name>A0A8I0CPS9_9CORY</name>
<gene>
    <name evidence="2" type="ORF">FHU32_001516</name>
</gene>
<dbReference type="Proteomes" id="UP000612712">
    <property type="component" value="Unassembled WGS sequence"/>
</dbReference>
<feature type="region of interest" description="Disordered" evidence="1">
    <location>
        <begin position="139"/>
        <end position="166"/>
    </location>
</feature>
<protein>
    <recommendedName>
        <fullName evidence="4">DUF177 domain-containing protein</fullName>
    </recommendedName>
</protein>
<dbReference type="InterPro" id="IPR003772">
    <property type="entry name" value="YceD"/>
</dbReference>
<dbReference type="Pfam" id="PF02620">
    <property type="entry name" value="YceD"/>
    <property type="match status" value="1"/>
</dbReference>